<evidence type="ECO:0000313" key="6">
    <source>
        <dbReference type="EMBL" id="KIL65370.1"/>
    </source>
</evidence>
<name>A0A0C2SQ31_AMAMK</name>
<organism evidence="6 7">
    <name type="scientific">Amanita muscaria (strain Koide BX008)</name>
    <dbReference type="NCBI Taxonomy" id="946122"/>
    <lineage>
        <taxon>Eukaryota</taxon>
        <taxon>Fungi</taxon>
        <taxon>Dikarya</taxon>
        <taxon>Basidiomycota</taxon>
        <taxon>Agaricomycotina</taxon>
        <taxon>Agaricomycetes</taxon>
        <taxon>Agaricomycetidae</taxon>
        <taxon>Agaricales</taxon>
        <taxon>Pluteineae</taxon>
        <taxon>Amanitaceae</taxon>
        <taxon>Amanita</taxon>
    </lineage>
</organism>
<feature type="region of interest" description="Disordered" evidence="5">
    <location>
        <begin position="192"/>
        <end position="211"/>
    </location>
</feature>
<evidence type="ECO:0000256" key="4">
    <source>
        <dbReference type="ARBA" id="ARBA00023242"/>
    </source>
</evidence>
<dbReference type="InterPro" id="IPR021827">
    <property type="entry name" value="Nup186/Nup192/Nup205"/>
</dbReference>
<dbReference type="STRING" id="946122.A0A0C2SQ31"/>
<comment type="subcellular location">
    <subcellularLocation>
        <location evidence="1">Nucleus</location>
    </subcellularLocation>
</comment>
<keyword evidence="7" id="KW-1185">Reference proteome</keyword>
<evidence type="ECO:0008006" key="8">
    <source>
        <dbReference type="Google" id="ProtNLM"/>
    </source>
</evidence>
<comment type="similarity">
    <text evidence="2">Belongs to the NUP186/NUP192/NUP205 family.</text>
</comment>
<dbReference type="FunCoup" id="A0A0C2SQ31">
    <property type="interactions" value="518"/>
</dbReference>
<dbReference type="PANTHER" id="PTHR31344">
    <property type="entry name" value="NUCLEAR PORE COMPLEX PROTEIN NUP205"/>
    <property type="match status" value="1"/>
</dbReference>
<evidence type="ECO:0000256" key="1">
    <source>
        <dbReference type="ARBA" id="ARBA00004123"/>
    </source>
</evidence>
<evidence type="ECO:0000256" key="3">
    <source>
        <dbReference type="ARBA" id="ARBA00022448"/>
    </source>
</evidence>
<sequence>MDCVHRLRDLLLKVLSANVTLELEQELFEELLIQKPCLLNVLDVGQRNPEERREVESGKIIINGRRVSINADFARQVVFLSDILECSERYVAGLLQSVMASNPNISPVACIEVAVAEFHQRRRHLIDSLRIMFEATVAAEQADSSPALRRIEQFVRSELVPSKEGRPSLPTKIFNEMVRVDHELARTVASRRNALSDTTSPSAQNPGALGHDIQTARCDSLKYERRNLAISLCLLARMGYLTPNELRLIIDWLSAHPDHAMTYYVLTAALLAFDPVDPGTQSGDLRQELGTDPTLMTYMTRKLATSTEWKDLGLKSVILLKWTLFLTETRHRDVSLEHHNGFKTEELESQIWNAVQGDAFMFLSQCLLQIHSKRTFLQSSSLLSTLAIPPDQQEPREVPSDEFKPVLLTEFETLVQSLITHASSELRKIKQRQEDLVLANVRTDRTRSATTRFVSGSDSSRTPRNDIAILYSFIGFLYALLPPDSALQFWGSSPREPLTHLQRIETSAGRLPAFLQWSVWSTSSNDLMMMAALYDMLSGLSTGQHCSELAYNFMARGGGEIIPGSMLPSSSAAGPSVSWPLVFGILDSWAASASAPRSQAHPQSLGALGDLHRRSAQQQFMIGPKEVLLAHAFLRLLASVVTHSITVRITISGHVHFRAIPTLVSLIPLSVPLELKGALFDTLAAFCEPGAGSPGVEICKAVWTLMERLEVINVRVSGMGNFGTALPGVKGVEVELEEIEAAHRMYPATIPFLRLLGTLLHSPKRIQLKDRVADSEPINTIPENLGQPHRLPGVGPYTAFVVDNVFANIPNREYTRISDRWQMNDLCLCYIERALASFDLESLVTVSDDAPLKSDVLIPLLVHPGFDVMKRLLTNSPLQTSILSYVVEGIEGFEKDVPEEEPFFRSTIIRVLRIVQRVLEIQDIFLDVFVPLLTEIDSASIIGVVHPRSYYTPFDQALSFGPQYIPALAAYVTFPAHAELALLSIKIISALSSSSLCSNLMALIAKSNDSERILGGFVQVLTFESMADVAQAETAAEQTTGAGAPDPDGPPDLLQQAVRLAALDLMILHTQYGCSYPNVAHYLLFGSSAAEHQIQDPHALGARRTGIHVILDMVNEGVPRLRNKGKEHDRRYIPSTPLFITLPGLAERCYRVIQQLCIHSKTSDFTTRYLRMREDFFARQLASVPTRIPETHQEPHIEVLFSDGSGCISTVPAMASFLRLRSCIFELVALELHILSNRRHFKAVSELLDILFGHESDFEEDDGLVDEGALRPFRDLGQSHMRVIEFLQSLMFDWSDTLTVKPVELQFLGQLNLLTCIRKDAIGCEIIDRTAVVVLLEASKRSLYAQGRIVTPAQADQLTQETAYILESCAVENHRREVTYSVATNYQAWRRLLDMALTKCFDRVPHDRRENMLFDLLHILPTAIESPNIEEPTSVLLAETLLTSITKLREDRHYQMVLQTALGDTDASSLPAERLFAILRAILQGIVENNRVELVRGNLYAALINYVRLVASSASSERQLTKTNGAALSLSTSISREDDMFGSSLSISSFNGSAKPAQSTLESGSLGLMKSVMDKLVAVIARDAIDGSEVWRTIAFMLLDALAELSGSEKQHVLLSSIVRHGILGNFVRGIKESDERLQSVLKPDPDDLNPLYVYEAKMSFLIRLAQTRAGAERLLEAQLLPMLARFDYLDATPEVDQAFMNRDSFLPSAIQRYHQLLAPALQLVVALSATLGPKHITAMHQTREFMTSHSDTFVILLKNEPLSVPQSLLDEIYLVVILCATVLPSVPKTELLSTNSGFGAIHAAVLSLSTRSLAYGQPFKNITPQTDGEERDALTAAFGYGTLSKFGLSVLRKERLLRRGIVAYLGAASDFTEPQISLVLTPVTTSPGHQESRGSNFLATIPTLGDAFEALNDLLGGLAEMLKQIADLSAELAAKEHIPVENIQDVVRYVPATMIQELDIAQKRNLIHHELEKLQKQTTRDAKAQLAITEMLLLLIWRHIEYYSDPENASRETWKGSLTTSQTMNTALRFLATPPEPGAFREEVGKRLSPILQRLALLNVDYELLGDDWRASQAYIEIMCRRLKDGAGLHDDSQQSMEQ</sequence>
<dbReference type="InParanoid" id="A0A0C2SQ31"/>
<dbReference type="GO" id="GO:0017056">
    <property type="term" value="F:structural constituent of nuclear pore"/>
    <property type="evidence" value="ECO:0007669"/>
    <property type="project" value="TreeGrafter"/>
</dbReference>
<dbReference type="GO" id="GO:0044611">
    <property type="term" value="C:nuclear pore inner ring"/>
    <property type="evidence" value="ECO:0007669"/>
    <property type="project" value="TreeGrafter"/>
</dbReference>
<keyword evidence="4" id="KW-0539">Nucleus</keyword>
<dbReference type="PANTHER" id="PTHR31344:SF0">
    <property type="entry name" value="NUCLEAR PORE COMPLEX PROTEIN NUP205"/>
    <property type="match status" value="1"/>
</dbReference>
<protein>
    <recommendedName>
        <fullName evidence="8">Nucleoporin</fullName>
    </recommendedName>
</protein>
<keyword evidence="3" id="KW-0813">Transport</keyword>
<proteinExistence type="inferred from homology"/>
<dbReference type="Proteomes" id="UP000054549">
    <property type="component" value="Unassembled WGS sequence"/>
</dbReference>
<evidence type="ECO:0000256" key="5">
    <source>
        <dbReference type="SAM" id="MobiDB-lite"/>
    </source>
</evidence>
<dbReference type="EMBL" id="KN818242">
    <property type="protein sequence ID" value="KIL65370.1"/>
    <property type="molecule type" value="Genomic_DNA"/>
</dbReference>
<feature type="compositionally biased region" description="Polar residues" evidence="5">
    <location>
        <begin position="193"/>
        <end position="205"/>
    </location>
</feature>
<dbReference type="HOGENOM" id="CLU_001071_0_0_1"/>
<dbReference type="Pfam" id="PF11894">
    <property type="entry name" value="Nup192"/>
    <property type="match status" value="1"/>
</dbReference>
<accession>A0A0C2SQ31</accession>
<evidence type="ECO:0000256" key="2">
    <source>
        <dbReference type="ARBA" id="ARBA00005892"/>
    </source>
</evidence>
<gene>
    <name evidence="6" type="ORF">M378DRAFT_76857</name>
</gene>
<dbReference type="OrthoDB" id="2019644at2759"/>
<dbReference type="GO" id="GO:0006999">
    <property type="term" value="P:nuclear pore organization"/>
    <property type="evidence" value="ECO:0007669"/>
    <property type="project" value="TreeGrafter"/>
</dbReference>
<reference evidence="6 7" key="1">
    <citation type="submission" date="2014-04" db="EMBL/GenBank/DDBJ databases">
        <title>Evolutionary Origins and Diversification of the Mycorrhizal Mutualists.</title>
        <authorList>
            <consortium name="DOE Joint Genome Institute"/>
            <consortium name="Mycorrhizal Genomics Consortium"/>
            <person name="Kohler A."/>
            <person name="Kuo A."/>
            <person name="Nagy L.G."/>
            <person name="Floudas D."/>
            <person name="Copeland A."/>
            <person name="Barry K.W."/>
            <person name="Cichocki N."/>
            <person name="Veneault-Fourrey C."/>
            <person name="LaButti K."/>
            <person name="Lindquist E.A."/>
            <person name="Lipzen A."/>
            <person name="Lundell T."/>
            <person name="Morin E."/>
            <person name="Murat C."/>
            <person name="Riley R."/>
            <person name="Ohm R."/>
            <person name="Sun H."/>
            <person name="Tunlid A."/>
            <person name="Henrissat B."/>
            <person name="Grigoriev I.V."/>
            <person name="Hibbett D.S."/>
            <person name="Martin F."/>
        </authorList>
    </citation>
    <scope>NUCLEOTIDE SEQUENCE [LARGE SCALE GENOMIC DNA]</scope>
    <source>
        <strain evidence="6 7">Koide BX008</strain>
    </source>
</reference>
<evidence type="ECO:0000313" key="7">
    <source>
        <dbReference type="Proteomes" id="UP000054549"/>
    </source>
</evidence>